<dbReference type="VEuPathDB" id="FungiDB:PHYBLDRAFT_62632"/>
<accession>A0A167PVF4</accession>
<gene>
    <name evidence="1" type="ORF">PHYBLDRAFT_62632</name>
</gene>
<keyword evidence="2" id="KW-1185">Reference proteome</keyword>
<sequence>MRDSLGYPDFFMKNTDIKYIYEVYLCVPTDSYLRCNNRKAFHRWLISDRHRGTLKPVLLVHCYTKKTYFCCELIPTISHEFGCRSSFLQNGHWRLFLFQSFTLHSKKYKKANNAKYYSRSLFTSFALR</sequence>
<organism evidence="1 2">
    <name type="scientific">Phycomyces blakesleeanus (strain ATCC 8743b / DSM 1359 / FGSC 10004 / NBRC 33097 / NRRL 1555)</name>
    <dbReference type="NCBI Taxonomy" id="763407"/>
    <lineage>
        <taxon>Eukaryota</taxon>
        <taxon>Fungi</taxon>
        <taxon>Fungi incertae sedis</taxon>
        <taxon>Mucoromycota</taxon>
        <taxon>Mucoromycotina</taxon>
        <taxon>Mucoromycetes</taxon>
        <taxon>Mucorales</taxon>
        <taxon>Phycomycetaceae</taxon>
        <taxon>Phycomyces</taxon>
    </lineage>
</organism>
<dbReference type="RefSeq" id="XP_018296647.1">
    <property type="nucleotide sequence ID" value="XM_018440996.1"/>
</dbReference>
<dbReference type="InParanoid" id="A0A167PVF4"/>
<dbReference type="GeneID" id="29001902"/>
<protein>
    <submittedName>
        <fullName evidence="1">Uncharacterized protein</fullName>
    </submittedName>
</protein>
<dbReference type="Proteomes" id="UP000077315">
    <property type="component" value="Unassembled WGS sequence"/>
</dbReference>
<reference evidence="2" key="1">
    <citation type="submission" date="2015-06" db="EMBL/GenBank/DDBJ databases">
        <title>Expansion of signal transduction pathways in fungi by whole-genome duplication.</title>
        <authorList>
            <consortium name="DOE Joint Genome Institute"/>
            <person name="Corrochano L.M."/>
            <person name="Kuo A."/>
            <person name="Marcet-Houben M."/>
            <person name="Polaino S."/>
            <person name="Salamov A."/>
            <person name="Villalobos J.M."/>
            <person name="Alvarez M.I."/>
            <person name="Avalos J."/>
            <person name="Benito E.P."/>
            <person name="Benoit I."/>
            <person name="Burger G."/>
            <person name="Camino L.P."/>
            <person name="Canovas D."/>
            <person name="Cerda-Olmedo E."/>
            <person name="Cheng J.-F."/>
            <person name="Dominguez A."/>
            <person name="Elias M."/>
            <person name="Eslava A.P."/>
            <person name="Glaser F."/>
            <person name="Grimwood J."/>
            <person name="Gutierrez G."/>
            <person name="Heitman J."/>
            <person name="Henrissat B."/>
            <person name="Iturriaga E.A."/>
            <person name="Lang B.F."/>
            <person name="Lavin J.L."/>
            <person name="Lee S."/>
            <person name="Li W."/>
            <person name="Lindquist E."/>
            <person name="Lopez-Garcia S."/>
            <person name="Luque E.M."/>
            <person name="Marcos A.T."/>
            <person name="Martin J."/>
            <person name="McCluskey K."/>
            <person name="Medina H.R."/>
            <person name="Miralles-Duran A."/>
            <person name="Miyazaki A."/>
            <person name="Munoz-Torres E."/>
            <person name="Oguiza J.A."/>
            <person name="Ohm R."/>
            <person name="Olmedo M."/>
            <person name="Orejas M."/>
            <person name="Ortiz-Castellanos L."/>
            <person name="Pisabarro A.G."/>
            <person name="Rodriguez-Romero J."/>
            <person name="Ruiz-Herrera J."/>
            <person name="Ruiz-Vazquez R."/>
            <person name="Sanz C."/>
            <person name="Schackwitz W."/>
            <person name="Schmutz J."/>
            <person name="Shahriari M."/>
            <person name="Shelest E."/>
            <person name="Silva-Franco F."/>
            <person name="Soanes D."/>
            <person name="Syed K."/>
            <person name="Tagua V.G."/>
            <person name="Talbot N.J."/>
            <person name="Thon M."/>
            <person name="De vries R.P."/>
            <person name="Wiebenga A."/>
            <person name="Yadav J.S."/>
            <person name="Braun E.L."/>
            <person name="Baker S."/>
            <person name="Garre V."/>
            <person name="Horwitz B."/>
            <person name="Torres-Martinez S."/>
            <person name="Idnurm A."/>
            <person name="Herrera-Estrella A."/>
            <person name="Gabaldon T."/>
            <person name="Grigoriev I.V."/>
        </authorList>
    </citation>
    <scope>NUCLEOTIDE SEQUENCE [LARGE SCALE GENOMIC DNA]</scope>
    <source>
        <strain evidence="2">NRRL 1555(-)</strain>
    </source>
</reference>
<evidence type="ECO:0000313" key="2">
    <source>
        <dbReference type="Proteomes" id="UP000077315"/>
    </source>
</evidence>
<name>A0A167PVF4_PHYB8</name>
<proteinExistence type="predicted"/>
<dbReference type="EMBL" id="KV440973">
    <property type="protein sequence ID" value="OAD78607.1"/>
    <property type="molecule type" value="Genomic_DNA"/>
</dbReference>
<dbReference type="AlphaFoldDB" id="A0A167PVF4"/>
<evidence type="ECO:0000313" key="1">
    <source>
        <dbReference type="EMBL" id="OAD78607.1"/>
    </source>
</evidence>